<dbReference type="FunFam" id="2.90.10.10:FF:000007">
    <property type="entry name" value="Serine/threonine-protein kinase"/>
    <property type="match status" value="1"/>
</dbReference>
<evidence type="ECO:0000256" key="19">
    <source>
        <dbReference type="SAM" id="Phobius"/>
    </source>
</evidence>
<dbReference type="GO" id="GO:0004674">
    <property type="term" value="F:protein serine/threonine kinase activity"/>
    <property type="evidence" value="ECO:0007669"/>
    <property type="project" value="UniProtKB-KW"/>
</dbReference>
<feature type="transmembrane region" description="Helical" evidence="19">
    <location>
        <begin position="454"/>
        <end position="477"/>
    </location>
</feature>
<keyword evidence="6 20" id="KW-0732">Signal</keyword>
<dbReference type="SUPFAM" id="SSF56112">
    <property type="entry name" value="Protein kinase-like (PK-like)"/>
    <property type="match status" value="1"/>
</dbReference>
<dbReference type="PROSITE" id="PS51257">
    <property type="entry name" value="PROKAR_LIPOPROTEIN"/>
    <property type="match status" value="1"/>
</dbReference>
<evidence type="ECO:0000259" key="21">
    <source>
        <dbReference type="PROSITE" id="PS50011"/>
    </source>
</evidence>
<reference evidence="23" key="1">
    <citation type="journal article" date="2023" name="Nat. Commun.">
        <title>Diploid and tetraploid genomes of Acorus and the evolution of monocots.</title>
        <authorList>
            <person name="Ma L."/>
            <person name="Liu K.W."/>
            <person name="Li Z."/>
            <person name="Hsiao Y.Y."/>
            <person name="Qi Y."/>
            <person name="Fu T."/>
            <person name="Tang G.D."/>
            <person name="Zhang D."/>
            <person name="Sun W.H."/>
            <person name="Liu D.K."/>
            <person name="Li Y."/>
            <person name="Chen G.Z."/>
            <person name="Liu X.D."/>
            <person name="Liao X.Y."/>
            <person name="Jiang Y.T."/>
            <person name="Yu X."/>
            <person name="Hao Y."/>
            <person name="Huang J."/>
            <person name="Zhao X.W."/>
            <person name="Ke S."/>
            <person name="Chen Y.Y."/>
            <person name="Wu W.L."/>
            <person name="Hsu J.L."/>
            <person name="Lin Y.F."/>
            <person name="Huang M.D."/>
            <person name="Li C.Y."/>
            <person name="Huang L."/>
            <person name="Wang Z.W."/>
            <person name="Zhao X."/>
            <person name="Zhong W.Y."/>
            <person name="Peng D.H."/>
            <person name="Ahmad S."/>
            <person name="Lan S."/>
            <person name="Zhang J.S."/>
            <person name="Tsai W.C."/>
            <person name="Van de Peer Y."/>
            <person name="Liu Z.J."/>
        </authorList>
    </citation>
    <scope>NUCLEOTIDE SEQUENCE</scope>
    <source>
        <strain evidence="23">CP</strain>
    </source>
</reference>
<keyword evidence="24" id="KW-1185">Reference proteome</keyword>
<evidence type="ECO:0000256" key="7">
    <source>
        <dbReference type="ARBA" id="ARBA00022741"/>
    </source>
</evidence>
<dbReference type="GO" id="GO:0016020">
    <property type="term" value="C:membrane"/>
    <property type="evidence" value="ECO:0007669"/>
    <property type="project" value="UniProtKB-SubCell"/>
</dbReference>
<dbReference type="CDD" id="cd01098">
    <property type="entry name" value="PAN_AP_plant"/>
    <property type="match status" value="1"/>
</dbReference>
<name>A0AAV9CCG6_ACOCL</name>
<dbReference type="AlphaFoldDB" id="A0AAV9CCG6"/>
<keyword evidence="3" id="KW-0245">EGF-like domain</keyword>
<dbReference type="Gene3D" id="1.10.510.10">
    <property type="entry name" value="Transferase(Phosphotransferase) domain 1"/>
    <property type="match status" value="1"/>
</dbReference>
<dbReference type="Pfam" id="PF00954">
    <property type="entry name" value="S_locus_glycop"/>
    <property type="match status" value="1"/>
</dbReference>
<dbReference type="InterPro" id="IPR011009">
    <property type="entry name" value="Kinase-like_dom_sf"/>
</dbReference>
<evidence type="ECO:0000313" key="23">
    <source>
        <dbReference type="EMBL" id="KAK1286392.1"/>
    </source>
</evidence>
<dbReference type="CDD" id="cd14066">
    <property type="entry name" value="STKc_IRAK"/>
    <property type="match status" value="1"/>
</dbReference>
<dbReference type="InterPro" id="IPR000719">
    <property type="entry name" value="Prot_kinase_dom"/>
</dbReference>
<dbReference type="GO" id="GO:0051707">
    <property type="term" value="P:response to other organism"/>
    <property type="evidence" value="ECO:0007669"/>
    <property type="project" value="UniProtKB-ARBA"/>
</dbReference>
<dbReference type="InterPro" id="IPR024171">
    <property type="entry name" value="SRK-like_kinase"/>
</dbReference>
<organism evidence="23 24">
    <name type="scientific">Acorus calamus</name>
    <name type="common">Sweet flag</name>
    <dbReference type="NCBI Taxonomy" id="4465"/>
    <lineage>
        <taxon>Eukaryota</taxon>
        <taxon>Viridiplantae</taxon>
        <taxon>Streptophyta</taxon>
        <taxon>Embryophyta</taxon>
        <taxon>Tracheophyta</taxon>
        <taxon>Spermatophyta</taxon>
        <taxon>Magnoliopsida</taxon>
        <taxon>Liliopsida</taxon>
        <taxon>Acoraceae</taxon>
        <taxon>Acorus</taxon>
    </lineage>
</organism>
<keyword evidence="2 17" id="KW-0723">Serine/threonine-protein kinase</keyword>
<dbReference type="Gene3D" id="2.90.10.10">
    <property type="entry name" value="Bulb-type lectin domain"/>
    <property type="match status" value="1"/>
</dbReference>
<dbReference type="PANTHER" id="PTHR47974:SF4">
    <property type="entry name" value="RECEPTOR-LIKE SERINE_THREONINE-PROTEIN KINASE"/>
    <property type="match status" value="1"/>
</dbReference>
<sequence>MRNTYPILLCLLIIISSCPSPTHSKTTLHRDSSLSVEDEDNFLTSPSGIFSCGFYQVGTNAFSFSIWFTNSASKTVVWTAARDRPVNGRGSKISFNRDGGFVLTNIDGSVVWSTNTSSTSAATADILDSGNLVIRDPNMVVLWQSFDSPTDTLLPNQPMTRTTRLKSSIADGDLTSGYFDFYFDNDNVLRMMYDGPATSTIYWPNPEVGVSENGRTRYNSSRLAMLDDNGRFNSSDKLQFNASDAGVVGVKRRLTMGYDGNLRLFSLNETTGNWSVAWEALPHLCKVHGLCGENGICVYAPEPKCTCPPHYEMTDRSDWNRGCKPKFDLSCDQQKIKLVELPHTDFWGYDFTFNINMSFETCRNICMSNCNCVAFRYGLDRKCYDKSALWDGYQSPEFWGTIYLKIPSDLDATVSPTSQSQKLLTLACNTTVIEPTLGNSGLYAERVGKTQWGYFYGFLTAIGVVEFVFIGLGWWFLFRRGGNSSGINEGYQIMRSQFRRFTYGELKKATKNFSEELGRGCTGAVYKGVLDDQRAVAVKRLEAVTQGEGEFWAEVNTIGRINHMNLVRMYGFCSERKHRLLVYEYVEYGSLDRLLFTDYTADSSLDWEERFKIAVGTAKGLAYLHHECLEWVVHCDIKPENILIDRNYEAKIADFGLMKLSQRGAPTEELSRIRGTKGYMAPEWVLNLPITAKVDVYSFGVVLLEMLRGRRILDWEADVKSLIKVAKERLASGDDSWIEDLVDARLSGDVDAKQAETTALIAFLCLEEEAGKRPTMDKVVETLMAADELNHEAFTEVNVESVDEFEV</sequence>
<dbReference type="PROSITE" id="PS50011">
    <property type="entry name" value="PROTEIN_KINASE_DOM"/>
    <property type="match status" value="1"/>
</dbReference>
<proteinExistence type="inferred from homology"/>
<evidence type="ECO:0000256" key="13">
    <source>
        <dbReference type="ARBA" id="ARBA00023170"/>
    </source>
</evidence>
<evidence type="ECO:0000256" key="15">
    <source>
        <dbReference type="ARBA" id="ARBA00047899"/>
    </source>
</evidence>
<evidence type="ECO:0000313" key="24">
    <source>
        <dbReference type="Proteomes" id="UP001180020"/>
    </source>
</evidence>
<evidence type="ECO:0000256" key="10">
    <source>
        <dbReference type="ARBA" id="ARBA00022989"/>
    </source>
</evidence>
<evidence type="ECO:0000256" key="17">
    <source>
        <dbReference type="PIRNR" id="PIRNR000641"/>
    </source>
</evidence>
<dbReference type="GO" id="GO:0005524">
    <property type="term" value="F:ATP binding"/>
    <property type="evidence" value="ECO:0007669"/>
    <property type="project" value="UniProtKB-UniRule"/>
</dbReference>
<dbReference type="InterPro" id="IPR000858">
    <property type="entry name" value="S_locus_glycoprot_dom"/>
</dbReference>
<keyword evidence="12" id="KW-1015">Disulfide bond</keyword>
<keyword evidence="11 19" id="KW-0472">Membrane</keyword>
<keyword evidence="7 17" id="KW-0547">Nucleotide-binding</keyword>
<comment type="subcellular location">
    <subcellularLocation>
        <location evidence="1">Membrane</location>
        <topology evidence="1">Single-pass type I membrane protein</topology>
    </subcellularLocation>
</comment>
<dbReference type="PROSITE" id="PS50927">
    <property type="entry name" value="BULB_LECTIN"/>
    <property type="match status" value="1"/>
</dbReference>
<evidence type="ECO:0000256" key="14">
    <source>
        <dbReference type="ARBA" id="ARBA00023180"/>
    </source>
</evidence>
<evidence type="ECO:0000256" key="4">
    <source>
        <dbReference type="ARBA" id="ARBA00022679"/>
    </source>
</evidence>
<protein>
    <recommendedName>
        <fullName evidence="17">Receptor-like serine/threonine-protein kinase</fullName>
        <ecNumber evidence="17">2.7.11.1</ecNumber>
    </recommendedName>
</protein>
<dbReference type="Pfam" id="PF08276">
    <property type="entry name" value="PAN_2"/>
    <property type="match status" value="1"/>
</dbReference>
<evidence type="ECO:0000256" key="18">
    <source>
        <dbReference type="PROSITE-ProRule" id="PRU10141"/>
    </source>
</evidence>
<dbReference type="PROSITE" id="PS00107">
    <property type="entry name" value="PROTEIN_KINASE_ATP"/>
    <property type="match status" value="1"/>
</dbReference>
<dbReference type="PIRSF" id="PIRSF000641">
    <property type="entry name" value="SRK"/>
    <property type="match status" value="1"/>
</dbReference>
<keyword evidence="5 19" id="KW-0812">Transmembrane</keyword>
<keyword evidence="13 23" id="KW-0675">Receptor</keyword>
<evidence type="ECO:0000256" key="8">
    <source>
        <dbReference type="ARBA" id="ARBA00022777"/>
    </source>
</evidence>
<evidence type="ECO:0000256" key="3">
    <source>
        <dbReference type="ARBA" id="ARBA00022536"/>
    </source>
</evidence>
<dbReference type="Pfam" id="PF01453">
    <property type="entry name" value="B_lectin"/>
    <property type="match status" value="1"/>
</dbReference>
<dbReference type="CDD" id="cd00028">
    <property type="entry name" value="B_lectin"/>
    <property type="match status" value="1"/>
</dbReference>
<dbReference type="InterPro" id="IPR017441">
    <property type="entry name" value="Protein_kinase_ATP_BS"/>
</dbReference>
<dbReference type="InterPro" id="IPR003609">
    <property type="entry name" value="Pan_app"/>
</dbReference>
<dbReference type="SMART" id="SM00108">
    <property type="entry name" value="B_lectin"/>
    <property type="match status" value="1"/>
</dbReference>
<feature type="chain" id="PRO_5043373045" description="Receptor-like serine/threonine-protein kinase" evidence="20">
    <location>
        <begin position="25"/>
        <end position="807"/>
    </location>
</feature>
<feature type="domain" description="Protein kinase" evidence="21">
    <location>
        <begin position="511"/>
        <end position="794"/>
    </location>
</feature>
<feature type="binding site" evidence="18">
    <location>
        <position position="539"/>
    </location>
    <ligand>
        <name>ATP</name>
        <dbReference type="ChEBI" id="CHEBI:30616"/>
    </ligand>
</feature>
<keyword evidence="9 17" id="KW-0067">ATP-binding</keyword>
<evidence type="ECO:0000256" key="11">
    <source>
        <dbReference type="ARBA" id="ARBA00023136"/>
    </source>
</evidence>
<dbReference type="InterPro" id="IPR036426">
    <property type="entry name" value="Bulb-type_lectin_dom_sf"/>
</dbReference>
<evidence type="ECO:0000259" key="22">
    <source>
        <dbReference type="PROSITE" id="PS50927"/>
    </source>
</evidence>
<dbReference type="SUPFAM" id="SSF51110">
    <property type="entry name" value="alpha-D-mannose-specific plant lectins"/>
    <property type="match status" value="1"/>
</dbReference>
<accession>A0AAV9CCG6</accession>
<evidence type="ECO:0000256" key="2">
    <source>
        <dbReference type="ARBA" id="ARBA00022527"/>
    </source>
</evidence>
<dbReference type="EC" id="2.7.11.1" evidence="17"/>
<comment type="similarity">
    <text evidence="17">Belongs to the protein kinase superfamily. Ser/Thr protein kinase family.</text>
</comment>
<dbReference type="FunFam" id="1.10.510.10:FF:000302">
    <property type="entry name" value="Serine/threonine-protein kinase"/>
    <property type="match status" value="1"/>
</dbReference>
<comment type="caution">
    <text evidence="23">The sequence shown here is derived from an EMBL/GenBank/DDBJ whole genome shotgun (WGS) entry which is preliminary data.</text>
</comment>
<dbReference type="SMART" id="SM00220">
    <property type="entry name" value="S_TKc"/>
    <property type="match status" value="1"/>
</dbReference>
<dbReference type="InterPro" id="IPR001480">
    <property type="entry name" value="Bulb-type_lectin_dom"/>
</dbReference>
<evidence type="ECO:0000256" key="1">
    <source>
        <dbReference type="ARBA" id="ARBA00004479"/>
    </source>
</evidence>
<evidence type="ECO:0000256" key="20">
    <source>
        <dbReference type="SAM" id="SignalP"/>
    </source>
</evidence>
<dbReference type="PROSITE" id="PS00108">
    <property type="entry name" value="PROTEIN_KINASE_ST"/>
    <property type="match status" value="1"/>
</dbReference>
<keyword evidence="14" id="KW-0325">Glycoprotein</keyword>
<dbReference type="InterPro" id="IPR008271">
    <property type="entry name" value="Ser/Thr_kinase_AS"/>
</dbReference>
<keyword evidence="8 17" id="KW-0418">Kinase</keyword>
<evidence type="ECO:0000256" key="5">
    <source>
        <dbReference type="ARBA" id="ARBA00022692"/>
    </source>
</evidence>
<gene>
    <name evidence="23" type="primary">PK1</name>
    <name evidence="23" type="ORF">QJS10_CPB20g01910</name>
</gene>
<dbReference type="GO" id="GO:0048544">
    <property type="term" value="P:recognition of pollen"/>
    <property type="evidence" value="ECO:0007669"/>
    <property type="project" value="InterPro"/>
</dbReference>
<dbReference type="EMBL" id="JAUJYO010000020">
    <property type="protein sequence ID" value="KAK1286392.1"/>
    <property type="molecule type" value="Genomic_DNA"/>
</dbReference>
<evidence type="ECO:0000256" key="9">
    <source>
        <dbReference type="ARBA" id="ARBA00022840"/>
    </source>
</evidence>
<comment type="catalytic activity">
    <reaction evidence="16 17">
        <text>L-seryl-[protein] + ATP = O-phospho-L-seryl-[protein] + ADP + H(+)</text>
        <dbReference type="Rhea" id="RHEA:17989"/>
        <dbReference type="Rhea" id="RHEA-COMP:9863"/>
        <dbReference type="Rhea" id="RHEA-COMP:11604"/>
        <dbReference type="ChEBI" id="CHEBI:15378"/>
        <dbReference type="ChEBI" id="CHEBI:29999"/>
        <dbReference type="ChEBI" id="CHEBI:30616"/>
        <dbReference type="ChEBI" id="CHEBI:83421"/>
        <dbReference type="ChEBI" id="CHEBI:456216"/>
        <dbReference type="EC" id="2.7.11.1"/>
    </reaction>
</comment>
<evidence type="ECO:0000256" key="12">
    <source>
        <dbReference type="ARBA" id="ARBA00023157"/>
    </source>
</evidence>
<keyword evidence="10 19" id="KW-1133">Transmembrane helix</keyword>
<dbReference type="FunFam" id="3.30.200.20:FF:000059">
    <property type="entry name" value="S-receptor-like serine/threonine-protein kinase"/>
    <property type="match status" value="1"/>
</dbReference>
<dbReference type="PANTHER" id="PTHR47974">
    <property type="entry name" value="OS07G0415500 PROTEIN"/>
    <property type="match status" value="1"/>
</dbReference>
<feature type="domain" description="Bulb-type lectin" evidence="22">
    <location>
        <begin position="19"/>
        <end position="147"/>
    </location>
</feature>
<evidence type="ECO:0000256" key="6">
    <source>
        <dbReference type="ARBA" id="ARBA00022729"/>
    </source>
</evidence>
<dbReference type="Proteomes" id="UP001180020">
    <property type="component" value="Unassembled WGS sequence"/>
</dbReference>
<comment type="catalytic activity">
    <reaction evidence="15 17">
        <text>L-threonyl-[protein] + ATP = O-phospho-L-threonyl-[protein] + ADP + H(+)</text>
        <dbReference type="Rhea" id="RHEA:46608"/>
        <dbReference type="Rhea" id="RHEA-COMP:11060"/>
        <dbReference type="Rhea" id="RHEA-COMP:11605"/>
        <dbReference type="ChEBI" id="CHEBI:15378"/>
        <dbReference type="ChEBI" id="CHEBI:30013"/>
        <dbReference type="ChEBI" id="CHEBI:30616"/>
        <dbReference type="ChEBI" id="CHEBI:61977"/>
        <dbReference type="ChEBI" id="CHEBI:456216"/>
        <dbReference type="EC" id="2.7.11.1"/>
    </reaction>
</comment>
<dbReference type="Pfam" id="PF00069">
    <property type="entry name" value="Pkinase"/>
    <property type="match status" value="1"/>
</dbReference>
<feature type="signal peptide" evidence="20">
    <location>
        <begin position="1"/>
        <end position="24"/>
    </location>
</feature>
<evidence type="ECO:0000256" key="16">
    <source>
        <dbReference type="ARBA" id="ARBA00048679"/>
    </source>
</evidence>
<dbReference type="Gene3D" id="3.30.200.20">
    <property type="entry name" value="Phosphorylase Kinase, domain 1"/>
    <property type="match status" value="1"/>
</dbReference>
<keyword evidence="4 17" id="KW-0808">Transferase</keyword>
<reference evidence="23" key="2">
    <citation type="submission" date="2023-06" db="EMBL/GenBank/DDBJ databases">
        <authorList>
            <person name="Ma L."/>
            <person name="Liu K.-W."/>
            <person name="Li Z."/>
            <person name="Hsiao Y.-Y."/>
            <person name="Qi Y."/>
            <person name="Fu T."/>
            <person name="Tang G."/>
            <person name="Zhang D."/>
            <person name="Sun W.-H."/>
            <person name="Liu D.-K."/>
            <person name="Li Y."/>
            <person name="Chen G.-Z."/>
            <person name="Liu X.-D."/>
            <person name="Liao X.-Y."/>
            <person name="Jiang Y.-T."/>
            <person name="Yu X."/>
            <person name="Hao Y."/>
            <person name="Huang J."/>
            <person name="Zhao X.-W."/>
            <person name="Ke S."/>
            <person name="Chen Y.-Y."/>
            <person name="Wu W.-L."/>
            <person name="Hsu J.-L."/>
            <person name="Lin Y.-F."/>
            <person name="Huang M.-D."/>
            <person name="Li C.-Y."/>
            <person name="Huang L."/>
            <person name="Wang Z.-W."/>
            <person name="Zhao X."/>
            <person name="Zhong W.-Y."/>
            <person name="Peng D.-H."/>
            <person name="Ahmad S."/>
            <person name="Lan S."/>
            <person name="Zhang J.-S."/>
            <person name="Tsai W.-C."/>
            <person name="Van De Peer Y."/>
            <person name="Liu Z.-J."/>
        </authorList>
    </citation>
    <scope>NUCLEOTIDE SEQUENCE</scope>
    <source>
        <strain evidence="23">CP</strain>
        <tissue evidence="23">Leaves</tissue>
    </source>
</reference>